<evidence type="ECO:0000313" key="8">
    <source>
        <dbReference type="EMBL" id="BAA04082.1"/>
    </source>
</evidence>
<sequence length="457" mass="50789">MNFKKSLLFLTGTISTVASVATFVSCGETDKEGKIIRIFDNSFVKDRQAEIEKAKNFDFNTVLLTAGGTVQDKSFNQSIWEAVLEHYDQIEKTTNLDRVSQETNNQSELIGKYKNFLNGNKNVWILTGFQQGQEFPKFLKQTDSNGKKYSDLLAEKKVIIVAVDWDLSKEDKDLIKAGHFISLLYKTEEAGFIAGYASSKFLAYKFPNDEAKRTIAPFGGGHGAGVTDFIAGFLAGIAKYNNDNPTAKVTISDNNINIDTGFISNDKTATFINGIVNKSSLVLPVAGSLTSSVVDAIKKSNKDTKYLIGVDTDQSKIFSPATVFFTSIEKHLGRTIYQVLTDIWLKKEDSKFLGSFRSFKLTNPANATVYKGISDDFVGVSNSTVADADKVKAQEFLNEATADFKKQIQANPTNYKSVLGIPTMLINDNDAKDNEKASLFHFDNWQTYWAFHSRFIN</sequence>
<evidence type="ECO:0000256" key="4">
    <source>
        <dbReference type="ARBA" id="ARBA00023136"/>
    </source>
</evidence>
<evidence type="ECO:0000259" key="7">
    <source>
        <dbReference type="Pfam" id="PF02608"/>
    </source>
</evidence>
<accession>Q48902</accession>
<keyword evidence="5" id="KW-0449">Lipoprotein</keyword>
<dbReference type="InterPro" id="IPR008107">
    <property type="entry name" value="Mycoplasma_p48"/>
</dbReference>
<feature type="domain" description="ABC transporter substrate-binding protein PnrA-like" evidence="7">
    <location>
        <begin position="61"/>
        <end position="341"/>
    </location>
</feature>
<keyword evidence="3 6" id="KW-0732">Signal</keyword>
<dbReference type="InterPro" id="IPR050957">
    <property type="entry name" value="BMP_lipoprotein"/>
</dbReference>
<keyword evidence="2" id="KW-1003">Cell membrane</keyword>
<protein>
    <submittedName>
        <fullName evidence="8">Ag 243-5 protein</fullName>
    </submittedName>
</protein>
<keyword evidence="4" id="KW-0472">Membrane</keyword>
<evidence type="ECO:0000256" key="6">
    <source>
        <dbReference type="SAM" id="SignalP"/>
    </source>
</evidence>
<name>Q48902_MYCAR</name>
<dbReference type="PROSITE" id="PS51257">
    <property type="entry name" value="PROKAR_LIPOPROTEIN"/>
    <property type="match status" value="1"/>
</dbReference>
<feature type="chain" id="PRO_5004234491" evidence="6">
    <location>
        <begin position="21"/>
        <end position="457"/>
    </location>
</feature>
<dbReference type="PRINTS" id="PR01733">
    <property type="entry name" value="LIPPROTEIN48"/>
</dbReference>
<evidence type="ECO:0000256" key="3">
    <source>
        <dbReference type="ARBA" id="ARBA00022729"/>
    </source>
</evidence>
<dbReference type="Pfam" id="PF02608">
    <property type="entry name" value="Bmp"/>
    <property type="match status" value="1"/>
</dbReference>
<feature type="signal peptide" evidence="6">
    <location>
        <begin position="1"/>
        <end position="20"/>
    </location>
</feature>
<evidence type="ECO:0000256" key="1">
    <source>
        <dbReference type="ARBA" id="ARBA00004236"/>
    </source>
</evidence>
<proteinExistence type="predicted"/>
<dbReference type="AlphaFoldDB" id="Q48902"/>
<comment type="subcellular location">
    <subcellularLocation>
        <location evidence="1">Cell membrane</location>
    </subcellularLocation>
</comment>
<evidence type="ECO:0000256" key="5">
    <source>
        <dbReference type="ARBA" id="ARBA00023288"/>
    </source>
</evidence>
<dbReference type="PIRSF" id="PIRSF032900">
    <property type="entry name" value="Mycoplasma_p48"/>
    <property type="match status" value="1"/>
</dbReference>
<dbReference type="PANTHER" id="PTHR34296:SF2">
    <property type="entry name" value="ABC TRANSPORTER GUANOSINE-BINDING PROTEIN NUPN"/>
    <property type="match status" value="1"/>
</dbReference>
<dbReference type="EMBL" id="D16674">
    <property type="protein sequence ID" value="BAA04082.1"/>
    <property type="molecule type" value="Genomic_DNA"/>
</dbReference>
<evidence type="ECO:0000256" key="2">
    <source>
        <dbReference type="ARBA" id="ARBA00022475"/>
    </source>
</evidence>
<dbReference type="InterPro" id="IPR003760">
    <property type="entry name" value="PnrA-like"/>
</dbReference>
<dbReference type="GO" id="GO:0005886">
    <property type="term" value="C:plasma membrane"/>
    <property type="evidence" value="ECO:0007669"/>
    <property type="project" value="UniProtKB-SubCell"/>
</dbReference>
<reference evidence="8" key="1">
    <citation type="journal article" date="1995" name="Microbiol. Immunol.">
        <title>Metastasis-promoting activity of a novel molecule, Ag 243-5, derived from mycoplasma, and the complete nucleotide sequence.</title>
        <authorList>
            <person name="Ushio S."/>
            <person name="Iwaki K."/>
            <person name="Taniai M."/>
            <person name="Ohta T."/>
            <person name="Fukuda S."/>
            <person name="Sugimura K."/>
            <person name="Kurimoto M."/>
        </authorList>
    </citation>
    <scope>NUCLEOTIDE SEQUENCE</scope>
</reference>
<dbReference type="PANTHER" id="PTHR34296">
    <property type="entry name" value="TRANSCRIPTIONAL ACTIVATOR PROTEIN MED"/>
    <property type="match status" value="1"/>
</dbReference>
<organism evidence="8">
    <name type="scientific">Mycoplasmopsis arginini</name>
    <name type="common">Mycoplasma arginini</name>
    <dbReference type="NCBI Taxonomy" id="2094"/>
    <lineage>
        <taxon>Bacteria</taxon>
        <taxon>Bacillati</taxon>
        <taxon>Mycoplasmatota</taxon>
        <taxon>Mycoplasmoidales</taxon>
        <taxon>Metamycoplasmataceae</taxon>
        <taxon>Mycoplasmopsis</taxon>
    </lineage>
</organism>
<dbReference type="Gene3D" id="3.40.50.2300">
    <property type="match status" value="2"/>
</dbReference>